<reference evidence="1 2" key="1">
    <citation type="submission" date="2022-09" db="EMBL/GenBank/DDBJ databases">
        <authorList>
            <person name="Palmer J.M."/>
        </authorList>
    </citation>
    <scope>NUCLEOTIDE SEQUENCE [LARGE SCALE GENOMIC DNA]</scope>
    <source>
        <strain evidence="1 2">DSM 7382</strain>
    </source>
</reference>
<accession>A0AAW0FFV1</accession>
<keyword evidence="2" id="KW-1185">Reference proteome</keyword>
<evidence type="ECO:0000313" key="1">
    <source>
        <dbReference type="EMBL" id="KAK7680603.1"/>
    </source>
</evidence>
<dbReference type="AlphaFoldDB" id="A0AAW0FFV1"/>
<proteinExistence type="predicted"/>
<dbReference type="EMBL" id="JASBNA010000048">
    <property type="protein sequence ID" value="KAK7680603.1"/>
    <property type="molecule type" value="Genomic_DNA"/>
</dbReference>
<protein>
    <submittedName>
        <fullName evidence="1">Uncharacterized protein</fullName>
    </submittedName>
</protein>
<name>A0AAW0FFV1_9APHY</name>
<sequence length="100" mass="11681">MVYDELPFDIAETVVGVYKVFTGKGEQTADVSWWPKQSTWNASSFNCGHWTTQCEEWFRRRCDAIAKGEAVPRKTKEWHSALKLRLSAMKELRHSMEQEL</sequence>
<organism evidence="1 2">
    <name type="scientific">Cerrena zonata</name>
    <dbReference type="NCBI Taxonomy" id="2478898"/>
    <lineage>
        <taxon>Eukaryota</taxon>
        <taxon>Fungi</taxon>
        <taxon>Dikarya</taxon>
        <taxon>Basidiomycota</taxon>
        <taxon>Agaricomycotina</taxon>
        <taxon>Agaricomycetes</taxon>
        <taxon>Polyporales</taxon>
        <taxon>Cerrenaceae</taxon>
        <taxon>Cerrena</taxon>
    </lineage>
</organism>
<gene>
    <name evidence="1" type="ORF">QCA50_016385</name>
</gene>
<evidence type="ECO:0000313" key="2">
    <source>
        <dbReference type="Proteomes" id="UP001385951"/>
    </source>
</evidence>
<comment type="caution">
    <text evidence="1">The sequence shown here is derived from an EMBL/GenBank/DDBJ whole genome shotgun (WGS) entry which is preliminary data.</text>
</comment>
<dbReference type="Proteomes" id="UP001385951">
    <property type="component" value="Unassembled WGS sequence"/>
</dbReference>